<sequence>MSDLYATLLSWAITLSGYPAPAEPPVVVVKPHAFFTEQACHGQECKVLGWYAGGKNVYIDASLDPENNLFASSILVHEMVHYLQGVARGDDALKGGVAFNIAPSCEQSIQWEHQAYAVQREYILRYGAYLPVGASMLHVHCEHAQADPAQR</sequence>
<accession>A0ABS1JKG2</accession>
<evidence type="ECO:0000313" key="2">
    <source>
        <dbReference type="Proteomes" id="UP000622707"/>
    </source>
</evidence>
<reference evidence="1 2" key="1">
    <citation type="journal article" date="2017" name="Int. J. Syst. Evol. Microbiol.">
        <title>Ramlibacter alkalitolerans sp. nov., alkali-tolerant bacterium isolated from soil of ginseng.</title>
        <authorList>
            <person name="Lee D.H."/>
            <person name="Cha C.J."/>
        </authorList>
    </citation>
    <scope>NUCLEOTIDE SEQUENCE [LARGE SCALE GENOMIC DNA]</scope>
    <source>
        <strain evidence="1 2">KACC 19305</strain>
    </source>
</reference>
<proteinExistence type="predicted"/>
<evidence type="ECO:0000313" key="1">
    <source>
        <dbReference type="EMBL" id="MBL0424712.1"/>
    </source>
</evidence>
<protein>
    <submittedName>
        <fullName evidence="1">Uncharacterized protein</fullName>
    </submittedName>
</protein>
<organism evidence="1 2">
    <name type="scientific">Ramlibacter alkalitolerans</name>
    <dbReference type="NCBI Taxonomy" id="2039631"/>
    <lineage>
        <taxon>Bacteria</taxon>
        <taxon>Pseudomonadati</taxon>
        <taxon>Pseudomonadota</taxon>
        <taxon>Betaproteobacteria</taxon>
        <taxon>Burkholderiales</taxon>
        <taxon>Comamonadaceae</taxon>
        <taxon>Ramlibacter</taxon>
    </lineage>
</organism>
<gene>
    <name evidence="1" type="ORF">JI746_06285</name>
</gene>
<dbReference type="RefSeq" id="WP_201687948.1">
    <property type="nucleotide sequence ID" value="NZ_JAEQND010000003.1"/>
</dbReference>
<comment type="caution">
    <text evidence="1">The sequence shown here is derived from an EMBL/GenBank/DDBJ whole genome shotgun (WGS) entry which is preliminary data.</text>
</comment>
<keyword evidence="2" id="KW-1185">Reference proteome</keyword>
<dbReference type="Proteomes" id="UP000622707">
    <property type="component" value="Unassembled WGS sequence"/>
</dbReference>
<name>A0ABS1JKG2_9BURK</name>
<dbReference type="EMBL" id="JAEQND010000003">
    <property type="protein sequence ID" value="MBL0424712.1"/>
    <property type="molecule type" value="Genomic_DNA"/>
</dbReference>